<protein>
    <submittedName>
        <fullName evidence="2">RICIN domain-containing protein</fullName>
    </submittedName>
</protein>
<accession>A0ABV8K1T2</accession>
<dbReference type="Pfam" id="PF14587">
    <property type="entry name" value="Glyco_hydr_30_2"/>
    <property type="match status" value="1"/>
</dbReference>
<feature type="domain" description="Ricin B lectin" evidence="1">
    <location>
        <begin position="475"/>
        <end position="612"/>
    </location>
</feature>
<dbReference type="Proteomes" id="UP001595715">
    <property type="component" value="Unassembled WGS sequence"/>
</dbReference>
<name>A0ABV8K1T2_9BACL</name>
<evidence type="ECO:0000313" key="3">
    <source>
        <dbReference type="Proteomes" id="UP001595715"/>
    </source>
</evidence>
<proteinExistence type="predicted"/>
<dbReference type="Gene3D" id="3.20.20.80">
    <property type="entry name" value="Glycosidases"/>
    <property type="match status" value="1"/>
</dbReference>
<dbReference type="SUPFAM" id="SSF51011">
    <property type="entry name" value="Glycosyl hydrolase domain"/>
    <property type="match status" value="1"/>
</dbReference>
<keyword evidence="3" id="KW-1185">Reference proteome</keyword>
<sequence length="615" mass="66220">MLAIPLIMSAGFGSGGFGGGETASAAAFTAVVNPSVQYQTWEGWGTSLAWWANVIGGAPEAVRTDYANRLFSPTTGLGFNIVRYNIGGGENPAYPNHMEYRARVPGFKASATAAYDWTRDANQRWVLNAAKSRIPASEFIAEAFANSPPWWMTKSGSVTGGVDAAENLKDDMYDEFADYLTTVTQHFRDSWGITFRTLSPANEPSSDYWYFGNRQEGNRMYPANQEKMIGYTYDSLLQKGLSTRVSAPEETSIDLARNTINSYSATTKSKLVQYNTHTYGGSDRVGLNTAAGGKRLWNSEHGDGDGTGITMARNIQWDIKYMKNTAWVYWQAVETPGGWGMIETDLNNASGDRSVYTVTKKYHVMSQWTKYIRPGYKIIDISNNDSIAAYDSAGKKLVIVTVNDSSSANSYTYDLSAFNMTSSTVSGTRTSGTENAAAMTGLALSGKSFTQTQPSKSVSSFVITGVEPAASAIDTTAYYELKNVNSGKALDVVGGATNDGADVVQNTASGAASQQWQFVSAGSGYYKLVNRQSGKLLDVSGASSADGADVIQWTDNGGNNQQWQAVSVSGGYKLVNRASGKAIDVSQASTADGADVIQWTDNGGANQRWQLTKVN</sequence>
<gene>
    <name evidence="2" type="ORF">ACFOZ8_11480</name>
</gene>
<dbReference type="InterPro" id="IPR000772">
    <property type="entry name" value="Ricin_B_lectin"/>
</dbReference>
<dbReference type="RefSeq" id="WP_377718939.1">
    <property type="nucleotide sequence ID" value="NZ_JBHSAM010000023.1"/>
</dbReference>
<dbReference type="InterPro" id="IPR017853">
    <property type="entry name" value="GH"/>
</dbReference>
<dbReference type="InterPro" id="IPR039743">
    <property type="entry name" value="6GAL/EXGAL"/>
</dbReference>
<dbReference type="InterPro" id="IPR035992">
    <property type="entry name" value="Ricin_B-like_lectins"/>
</dbReference>
<organism evidence="2 3">
    <name type="scientific">Paenibacillus xanthanilyticus</name>
    <dbReference type="NCBI Taxonomy" id="1783531"/>
    <lineage>
        <taxon>Bacteria</taxon>
        <taxon>Bacillati</taxon>
        <taxon>Bacillota</taxon>
        <taxon>Bacilli</taxon>
        <taxon>Bacillales</taxon>
        <taxon>Paenibacillaceae</taxon>
        <taxon>Paenibacillus</taxon>
    </lineage>
</organism>
<dbReference type="PROSITE" id="PS50231">
    <property type="entry name" value="RICIN_B_LECTIN"/>
    <property type="match status" value="1"/>
</dbReference>
<dbReference type="PANTHER" id="PTHR42767:SF1">
    <property type="entry name" value="ENDO-BETA-1,6-GALACTANASE-LIKE DOMAIN-CONTAINING PROTEIN"/>
    <property type="match status" value="1"/>
</dbReference>
<dbReference type="Gene3D" id="2.60.40.1180">
    <property type="entry name" value="Golgi alpha-mannosidase II"/>
    <property type="match status" value="1"/>
</dbReference>
<dbReference type="SUPFAM" id="SSF50370">
    <property type="entry name" value="Ricin B-like lectins"/>
    <property type="match status" value="1"/>
</dbReference>
<dbReference type="PANTHER" id="PTHR42767">
    <property type="entry name" value="ENDO-BETA-1,6-GALACTANASE"/>
    <property type="match status" value="1"/>
</dbReference>
<comment type="caution">
    <text evidence="2">The sequence shown here is derived from an EMBL/GenBank/DDBJ whole genome shotgun (WGS) entry which is preliminary data.</text>
</comment>
<dbReference type="SMART" id="SM00458">
    <property type="entry name" value="RICIN"/>
    <property type="match status" value="1"/>
</dbReference>
<evidence type="ECO:0000313" key="2">
    <source>
        <dbReference type="EMBL" id="MFC4100266.1"/>
    </source>
</evidence>
<dbReference type="EMBL" id="JBHSAM010000023">
    <property type="protein sequence ID" value="MFC4100266.1"/>
    <property type="molecule type" value="Genomic_DNA"/>
</dbReference>
<dbReference type="Gene3D" id="2.80.10.50">
    <property type="match status" value="2"/>
</dbReference>
<dbReference type="InterPro" id="IPR039514">
    <property type="entry name" value="6GAL-like"/>
</dbReference>
<evidence type="ECO:0000259" key="1">
    <source>
        <dbReference type="SMART" id="SM00458"/>
    </source>
</evidence>
<reference evidence="3" key="1">
    <citation type="journal article" date="2019" name="Int. J. Syst. Evol. Microbiol.">
        <title>The Global Catalogue of Microorganisms (GCM) 10K type strain sequencing project: providing services to taxonomists for standard genome sequencing and annotation.</title>
        <authorList>
            <consortium name="The Broad Institute Genomics Platform"/>
            <consortium name="The Broad Institute Genome Sequencing Center for Infectious Disease"/>
            <person name="Wu L."/>
            <person name="Ma J."/>
        </authorList>
    </citation>
    <scope>NUCLEOTIDE SEQUENCE [LARGE SCALE GENOMIC DNA]</scope>
    <source>
        <strain evidence="3">IBRC-M 10987</strain>
    </source>
</reference>
<dbReference type="SUPFAM" id="SSF51445">
    <property type="entry name" value="(Trans)glycosidases"/>
    <property type="match status" value="1"/>
</dbReference>
<dbReference type="Pfam" id="PF14200">
    <property type="entry name" value="RicinB_lectin_2"/>
    <property type="match status" value="2"/>
</dbReference>
<dbReference type="InterPro" id="IPR013780">
    <property type="entry name" value="Glyco_hydro_b"/>
</dbReference>